<organism evidence="3 4">
    <name type="scientific">Cannabis sativa</name>
    <name type="common">Hemp</name>
    <name type="synonym">Marijuana</name>
    <dbReference type="NCBI Taxonomy" id="3483"/>
    <lineage>
        <taxon>Eukaryota</taxon>
        <taxon>Viridiplantae</taxon>
        <taxon>Streptophyta</taxon>
        <taxon>Embryophyta</taxon>
        <taxon>Tracheophyta</taxon>
        <taxon>Spermatophyta</taxon>
        <taxon>Magnoliopsida</taxon>
        <taxon>eudicotyledons</taxon>
        <taxon>Gunneridae</taxon>
        <taxon>Pentapetalae</taxon>
        <taxon>rosids</taxon>
        <taxon>fabids</taxon>
        <taxon>Rosales</taxon>
        <taxon>Cannabaceae</taxon>
        <taxon>Cannabis</taxon>
    </lineage>
</organism>
<dbReference type="Gene3D" id="1.25.40.10">
    <property type="entry name" value="Tetratricopeptide repeat domain"/>
    <property type="match status" value="1"/>
</dbReference>
<reference evidence="3" key="1">
    <citation type="submission" date="2018-11" db="EMBL/GenBank/DDBJ databases">
        <authorList>
            <person name="Grassa J C."/>
        </authorList>
    </citation>
    <scope>NUCLEOTIDE SEQUENCE [LARGE SCALE GENOMIC DNA]</scope>
</reference>
<dbReference type="EMBL" id="UZAU01000400">
    <property type="status" value="NOT_ANNOTATED_CDS"/>
    <property type="molecule type" value="Genomic_DNA"/>
</dbReference>
<dbReference type="OMA" id="FECMSKL"/>
<protein>
    <recommendedName>
        <fullName evidence="2">ARM repeat N-terminal plant domain-containing protein</fullName>
    </recommendedName>
</protein>
<dbReference type="SMART" id="SM00028">
    <property type="entry name" value="TPR"/>
    <property type="match status" value="2"/>
</dbReference>
<evidence type="ECO:0000313" key="3">
    <source>
        <dbReference type="EnsemblPlants" id="cds.evm.model.04.1776"/>
    </source>
</evidence>
<dbReference type="Gramene" id="evm.model.04.1776">
    <property type="protein sequence ID" value="cds.evm.model.04.1776"/>
    <property type="gene ID" value="evm.TU.04.1776"/>
</dbReference>
<evidence type="ECO:0000256" key="1">
    <source>
        <dbReference type="SAM" id="MobiDB-lite"/>
    </source>
</evidence>
<proteinExistence type="predicted"/>
<gene>
    <name evidence="3" type="primary">LOC115714939</name>
</gene>
<dbReference type="InterPro" id="IPR019734">
    <property type="entry name" value="TPR_rpt"/>
</dbReference>
<evidence type="ECO:0000259" key="2">
    <source>
        <dbReference type="Pfam" id="PF26524"/>
    </source>
</evidence>
<feature type="compositionally biased region" description="Basic and acidic residues" evidence="1">
    <location>
        <begin position="632"/>
        <end position="642"/>
    </location>
</feature>
<dbReference type="InterPro" id="IPR011989">
    <property type="entry name" value="ARM-like"/>
</dbReference>
<evidence type="ECO:0000313" key="4">
    <source>
        <dbReference type="Proteomes" id="UP000596661"/>
    </source>
</evidence>
<dbReference type="SUPFAM" id="SSF48371">
    <property type="entry name" value="ARM repeat"/>
    <property type="match status" value="1"/>
</dbReference>
<keyword evidence="4" id="KW-1185">Reference proteome</keyword>
<dbReference type="SUPFAM" id="SSF48452">
    <property type="entry name" value="TPR-like"/>
    <property type="match status" value="1"/>
</dbReference>
<dbReference type="PANTHER" id="PTHR46578">
    <property type="entry name" value="ARM-REPEAT/TETRATRICOPEPTIDE REPEAT (TPR)-LIKE PROTEIN"/>
    <property type="match status" value="1"/>
</dbReference>
<accession>A0A803PEI5</accession>
<feature type="region of interest" description="Disordered" evidence="1">
    <location>
        <begin position="619"/>
        <end position="642"/>
    </location>
</feature>
<sequence>MADYQRQEGKAKGQGCSDSSCFFCAMNESNRSLRRVKLVQCFKQMPLRNDQQQQQQQHVLALTTLWNIAMNQPNDPEFPSLGIFECMAKLIQRALNDNKWLLTGQNIYIPYYAAHVIGSYTINKAHFAHKAVKSGVVLPLIEILKSTSTTTTWVEKRVAVRALGHIASHDRTFEAIFATRYETEVVELSMEIALTCIDEVYDKFVGISYKKRLNYHSNLLTKGIGGYEIENKKAEKWASQLQCWSLYLLNCIACRERCLEIICNKKFLMELCGMWGGLANPSSPSGIGLIKTLCETKLGRQSIAELDHVIETICNISRSSDDWQIMAIDSLLLLLKDPETRYKVFESSVLCLGDLVELRSCGGRQKVGQRITQTLLQDYHKIKYGDLRLKSKKAEKALEEIWDMKVDRRKREKIMSEEEISERKTLVGQFKKEGNLCFWSGDIENAVKKYSKALYLCPLKRRKDRIVIHSNRAQCYLLLRKPDLAISDTTRALCLSSAVSPHGKSLWRRSQAYDMKGLARESLMDCLTFVKERMRIKSEKSSKRGRIPYYAACMINKQMNATWIFARASSNNKHEDIVKEIRGDDVVDQNIMTPHCKSTIVEPSVEKRFGRRKVQMLGRGSKKSIGVTNRWSDSHTCEQKNR</sequence>
<dbReference type="InterPro" id="IPR016024">
    <property type="entry name" value="ARM-type_fold"/>
</dbReference>
<reference evidence="3" key="2">
    <citation type="submission" date="2021-03" db="UniProtKB">
        <authorList>
            <consortium name="EnsemblPlants"/>
        </authorList>
    </citation>
    <scope>IDENTIFICATION</scope>
</reference>
<name>A0A803PEI5_CANSA</name>
<dbReference type="AlphaFoldDB" id="A0A803PEI5"/>
<dbReference type="OrthoDB" id="1872379at2759"/>
<dbReference type="Pfam" id="PF26524">
    <property type="entry name" value="ARM_7"/>
    <property type="match status" value="1"/>
</dbReference>
<dbReference type="Proteomes" id="UP000596661">
    <property type="component" value="Chromosome 4"/>
</dbReference>
<dbReference type="InterPro" id="IPR011990">
    <property type="entry name" value="TPR-like_helical_dom_sf"/>
</dbReference>
<dbReference type="EnsemblPlants" id="evm.model.04.1776">
    <property type="protein sequence ID" value="cds.evm.model.04.1776"/>
    <property type="gene ID" value="evm.TU.04.1776"/>
</dbReference>
<dbReference type="InterPro" id="IPR058868">
    <property type="entry name" value="ARM_7"/>
</dbReference>
<dbReference type="PANTHER" id="PTHR46578:SF4">
    <property type="entry name" value="ARM-REPEAT_TETRATRICOPEPTIDE REPEAT (TPR)-LIKE PROTEIN"/>
    <property type="match status" value="1"/>
</dbReference>
<feature type="domain" description="ARM repeat N-terminal plant" evidence="2">
    <location>
        <begin position="15"/>
        <end position="264"/>
    </location>
</feature>
<dbReference type="Gene3D" id="1.25.10.10">
    <property type="entry name" value="Leucine-rich Repeat Variant"/>
    <property type="match status" value="1"/>
</dbReference>